<proteinExistence type="predicted"/>
<dbReference type="EMBL" id="JAYMYR010000009">
    <property type="protein sequence ID" value="KAK7342137.1"/>
    <property type="molecule type" value="Genomic_DNA"/>
</dbReference>
<evidence type="ECO:0000313" key="3">
    <source>
        <dbReference type="Proteomes" id="UP001374584"/>
    </source>
</evidence>
<gene>
    <name evidence="2" type="ORF">VNO80_25080</name>
</gene>
<name>A0AAN9QNM3_PHACN</name>
<sequence>MVWIKNGKSIIGMTWNLHSPISHYLDSSMWVEVDVLDLNVKGLKCNKGKCKGGMEEEECGGEGEGKVDVEGGFGEEEGVSAEKVDKGGVME</sequence>
<dbReference type="Proteomes" id="UP001374584">
    <property type="component" value="Unassembled WGS sequence"/>
</dbReference>
<keyword evidence="3" id="KW-1185">Reference proteome</keyword>
<dbReference type="AlphaFoldDB" id="A0AAN9QNM3"/>
<protein>
    <submittedName>
        <fullName evidence="2">Uncharacterized protein</fullName>
    </submittedName>
</protein>
<evidence type="ECO:0000256" key="1">
    <source>
        <dbReference type="SAM" id="MobiDB-lite"/>
    </source>
</evidence>
<feature type="compositionally biased region" description="Basic and acidic residues" evidence="1">
    <location>
        <begin position="80"/>
        <end position="91"/>
    </location>
</feature>
<evidence type="ECO:0000313" key="2">
    <source>
        <dbReference type="EMBL" id="KAK7342137.1"/>
    </source>
</evidence>
<reference evidence="2 3" key="1">
    <citation type="submission" date="2024-01" db="EMBL/GenBank/DDBJ databases">
        <title>The genomes of 5 underutilized Papilionoideae crops provide insights into root nodulation and disease resistanc.</title>
        <authorList>
            <person name="Jiang F."/>
        </authorList>
    </citation>
    <scope>NUCLEOTIDE SEQUENCE [LARGE SCALE GENOMIC DNA]</scope>
    <source>
        <strain evidence="2">JINMINGXINNONG_FW02</strain>
        <tissue evidence="2">Leaves</tissue>
    </source>
</reference>
<comment type="caution">
    <text evidence="2">The sequence shown here is derived from an EMBL/GenBank/DDBJ whole genome shotgun (WGS) entry which is preliminary data.</text>
</comment>
<feature type="region of interest" description="Disordered" evidence="1">
    <location>
        <begin position="54"/>
        <end position="91"/>
    </location>
</feature>
<organism evidence="2 3">
    <name type="scientific">Phaseolus coccineus</name>
    <name type="common">Scarlet runner bean</name>
    <name type="synonym">Phaseolus multiflorus</name>
    <dbReference type="NCBI Taxonomy" id="3886"/>
    <lineage>
        <taxon>Eukaryota</taxon>
        <taxon>Viridiplantae</taxon>
        <taxon>Streptophyta</taxon>
        <taxon>Embryophyta</taxon>
        <taxon>Tracheophyta</taxon>
        <taxon>Spermatophyta</taxon>
        <taxon>Magnoliopsida</taxon>
        <taxon>eudicotyledons</taxon>
        <taxon>Gunneridae</taxon>
        <taxon>Pentapetalae</taxon>
        <taxon>rosids</taxon>
        <taxon>fabids</taxon>
        <taxon>Fabales</taxon>
        <taxon>Fabaceae</taxon>
        <taxon>Papilionoideae</taxon>
        <taxon>50 kb inversion clade</taxon>
        <taxon>NPAAA clade</taxon>
        <taxon>indigoferoid/millettioid clade</taxon>
        <taxon>Phaseoleae</taxon>
        <taxon>Phaseolus</taxon>
    </lineage>
</organism>
<accession>A0AAN9QNM3</accession>